<accession>A0ABQ3ZHT8</accession>
<keyword evidence="2" id="KW-0349">Heme</keyword>
<organism evidence="5 6">
    <name type="scientific">Winogradskya humida</name>
    <dbReference type="NCBI Taxonomy" id="113566"/>
    <lineage>
        <taxon>Bacteria</taxon>
        <taxon>Bacillati</taxon>
        <taxon>Actinomycetota</taxon>
        <taxon>Actinomycetes</taxon>
        <taxon>Micromonosporales</taxon>
        <taxon>Micromonosporaceae</taxon>
        <taxon>Winogradskya</taxon>
    </lineage>
</organism>
<dbReference type="Pfam" id="PF01152">
    <property type="entry name" value="Bac_globin"/>
    <property type="match status" value="1"/>
</dbReference>
<dbReference type="RefSeq" id="WP_203835445.1">
    <property type="nucleotide sequence ID" value="NZ_BAAATV010000004.1"/>
</dbReference>
<evidence type="ECO:0008006" key="7">
    <source>
        <dbReference type="Google" id="ProtNLM"/>
    </source>
</evidence>
<keyword evidence="1" id="KW-0813">Transport</keyword>
<gene>
    <name evidence="5" type="ORF">Ahu01nite_012700</name>
</gene>
<comment type="caution">
    <text evidence="5">The sequence shown here is derived from an EMBL/GenBank/DDBJ whole genome shotgun (WGS) entry which is preliminary data.</text>
</comment>
<reference evidence="5 6" key="1">
    <citation type="submission" date="2021-01" db="EMBL/GenBank/DDBJ databases">
        <title>Whole genome shotgun sequence of Actinoplanes humidus NBRC 14915.</title>
        <authorList>
            <person name="Komaki H."/>
            <person name="Tamura T."/>
        </authorList>
    </citation>
    <scope>NUCLEOTIDE SEQUENCE [LARGE SCALE GENOMIC DNA]</scope>
    <source>
        <strain evidence="5 6">NBRC 14915</strain>
    </source>
</reference>
<sequence>MSSVYEAAGGGEGMVRLARAWHERVMADEVVSHAFMHGFREDHAERLAAYWAEALGGPPGYTATYGDESQVVRLHSGNGLHDEMNVRAVACFDAALDDVGLEDPVKGVLHDYFAWATTNSMYQFHEDAGDVPEGLVMTRWSWEGRVG</sequence>
<keyword evidence="4" id="KW-0408">Iron</keyword>
<evidence type="ECO:0000313" key="6">
    <source>
        <dbReference type="Proteomes" id="UP000603200"/>
    </source>
</evidence>
<dbReference type="InterPro" id="IPR012292">
    <property type="entry name" value="Globin/Proto"/>
</dbReference>
<evidence type="ECO:0000313" key="5">
    <source>
        <dbReference type="EMBL" id="GIE18168.1"/>
    </source>
</evidence>
<dbReference type="InterPro" id="IPR009050">
    <property type="entry name" value="Globin-like_sf"/>
</dbReference>
<name>A0ABQ3ZHT8_9ACTN</name>
<evidence type="ECO:0000256" key="4">
    <source>
        <dbReference type="ARBA" id="ARBA00023004"/>
    </source>
</evidence>
<dbReference type="InterPro" id="IPR001486">
    <property type="entry name" value="Hemoglobin_trunc"/>
</dbReference>
<dbReference type="Gene3D" id="1.10.490.10">
    <property type="entry name" value="Globins"/>
    <property type="match status" value="1"/>
</dbReference>
<proteinExistence type="predicted"/>
<evidence type="ECO:0000256" key="3">
    <source>
        <dbReference type="ARBA" id="ARBA00022723"/>
    </source>
</evidence>
<dbReference type="EMBL" id="BOMN01000015">
    <property type="protein sequence ID" value="GIE18168.1"/>
    <property type="molecule type" value="Genomic_DNA"/>
</dbReference>
<protein>
    <recommendedName>
        <fullName evidence="7">Hemoglobin</fullName>
    </recommendedName>
</protein>
<evidence type="ECO:0000256" key="2">
    <source>
        <dbReference type="ARBA" id="ARBA00022617"/>
    </source>
</evidence>
<dbReference type="CDD" id="cd14775">
    <property type="entry name" value="TrHb2_O-like"/>
    <property type="match status" value="1"/>
</dbReference>
<dbReference type="Proteomes" id="UP000603200">
    <property type="component" value="Unassembled WGS sequence"/>
</dbReference>
<keyword evidence="6" id="KW-1185">Reference proteome</keyword>
<evidence type="ECO:0000256" key="1">
    <source>
        <dbReference type="ARBA" id="ARBA00022448"/>
    </source>
</evidence>
<keyword evidence="3" id="KW-0479">Metal-binding</keyword>
<dbReference type="SUPFAM" id="SSF46458">
    <property type="entry name" value="Globin-like"/>
    <property type="match status" value="1"/>
</dbReference>